<evidence type="ECO:0000256" key="2">
    <source>
        <dbReference type="SAM" id="MobiDB-lite"/>
    </source>
</evidence>
<keyword evidence="5" id="KW-1185">Reference proteome</keyword>
<gene>
    <name evidence="4" type="ORF">DFP72DRAFT_1078931</name>
</gene>
<proteinExistence type="predicted"/>
<protein>
    <recommendedName>
        <fullName evidence="3">C2H2-type domain-containing protein</fullName>
    </recommendedName>
</protein>
<feature type="region of interest" description="Disordered" evidence="2">
    <location>
        <begin position="1202"/>
        <end position="1305"/>
    </location>
</feature>
<dbReference type="GO" id="GO:0008270">
    <property type="term" value="F:zinc ion binding"/>
    <property type="evidence" value="ECO:0007669"/>
    <property type="project" value="UniProtKB-KW"/>
</dbReference>
<dbReference type="InterPro" id="IPR013087">
    <property type="entry name" value="Znf_C2H2_type"/>
</dbReference>
<evidence type="ECO:0000259" key="3">
    <source>
        <dbReference type="PROSITE" id="PS50157"/>
    </source>
</evidence>
<dbReference type="Pfam" id="PF18759">
    <property type="entry name" value="Plavaka"/>
    <property type="match status" value="1"/>
</dbReference>
<evidence type="ECO:0000313" key="4">
    <source>
        <dbReference type="EMBL" id="KAF6744225.1"/>
    </source>
</evidence>
<dbReference type="InterPro" id="IPR041078">
    <property type="entry name" value="Plavaka"/>
</dbReference>
<dbReference type="PROSITE" id="PS50157">
    <property type="entry name" value="ZINC_FINGER_C2H2_2"/>
    <property type="match status" value="1"/>
</dbReference>
<keyword evidence="1" id="KW-0862">Zinc</keyword>
<dbReference type="EMBL" id="JACGCI010000125">
    <property type="protein sequence ID" value="KAF6744225.1"/>
    <property type="molecule type" value="Genomic_DNA"/>
</dbReference>
<reference evidence="4 5" key="1">
    <citation type="submission" date="2020-07" db="EMBL/GenBank/DDBJ databases">
        <title>Comparative genomics of pyrophilous fungi reveals a link between fire events and developmental genes.</title>
        <authorList>
            <consortium name="DOE Joint Genome Institute"/>
            <person name="Steindorff A.S."/>
            <person name="Carver A."/>
            <person name="Calhoun S."/>
            <person name="Stillman K."/>
            <person name="Liu H."/>
            <person name="Lipzen A."/>
            <person name="Pangilinan J."/>
            <person name="Labutti K."/>
            <person name="Bruns T.D."/>
            <person name="Grigoriev I.V."/>
        </authorList>
    </citation>
    <scope>NUCLEOTIDE SEQUENCE [LARGE SCALE GENOMIC DNA]</scope>
    <source>
        <strain evidence="4 5">CBS 144469</strain>
    </source>
</reference>
<feature type="compositionally biased region" description="Polar residues" evidence="2">
    <location>
        <begin position="1255"/>
        <end position="1276"/>
    </location>
</feature>
<feature type="region of interest" description="Disordered" evidence="2">
    <location>
        <begin position="596"/>
        <end position="615"/>
    </location>
</feature>
<accession>A0A8H6HBX4</accession>
<dbReference type="OrthoDB" id="2687259at2759"/>
<feature type="domain" description="C2H2-type" evidence="3">
    <location>
        <begin position="5"/>
        <end position="33"/>
    </location>
</feature>
<keyword evidence="1" id="KW-0863">Zinc-finger</keyword>
<dbReference type="Proteomes" id="UP000521943">
    <property type="component" value="Unassembled WGS sequence"/>
</dbReference>
<evidence type="ECO:0000256" key="1">
    <source>
        <dbReference type="PROSITE-ProRule" id="PRU00042"/>
    </source>
</evidence>
<feature type="region of interest" description="Disordered" evidence="2">
    <location>
        <begin position="100"/>
        <end position="176"/>
    </location>
</feature>
<feature type="compositionally biased region" description="Basic and acidic residues" evidence="2">
    <location>
        <begin position="598"/>
        <end position="609"/>
    </location>
</feature>
<feature type="compositionally biased region" description="Acidic residues" evidence="2">
    <location>
        <begin position="1279"/>
        <end position="1305"/>
    </location>
</feature>
<sequence length="1321" mass="149963">MSPPFQCIDCGKKYKTPGHFEKHQRSCKAGKRSFAEVLEVTKRLWEVKKKRRLDVERIQNDDEEMPVGEHIVAERLDVERIQDDEEMSVDEHIVSEAREVHENARQANSEPSLAQRKAPRAVGPPRRYCQPSDSEDSEDDNVRAVPGAAGSSSRSAVHPSGRHSQSSDSEDNNVRAVPGTAGSYLWLKPNDIRRLYPVPSKLDVNGIRRSYLIAGDQARLSHDPDPVLTIQDLIAAGIPLIATCAERPKEAPLLAGTSSYGPFQSKSAFEVAEWFWNSNSKSFLEFQKLMGIFKQPSFNLSEVVSTDWTQTFHSLGANKDDLSDSDGAWICDDGWKKAKISINVPFHHAMSRPGNISHQVGELHYRSIMSVIREKISNADDATQFHYAPYKATWKPNKSSPEVELYGEMYTSRAFREAHEEVQRLPNTKINSGLERVVVGLMFSSNATTLTHFCEASLWPCYLMFANESKYRRCEPNARLCYHVAYFQTVPNSFKDKLRERNGGKLPTENLFGFCDREVYQAQWSILLDEELRNAMKDGVVLMCPDNKERCFYPRILTHSADYPEKVSAAGLRQYGLLPCHRCHVSRWELSKLNSPLDTERESDQRSDSQQHGLMSQARKKIYDDKYAVAGKPMDDILKDKSLQPVESPFATLPIPQGFSISSALVVDLLHEFEIGVWKRLFIHLLRLLEAVGVAKSLSAELNARYRATPSFGRDGIRKFGVDASAMKRKATRDYEDLLQCAIPAFELLLPEPHNTRLMKLLYTCAQWHALAKLRLHNDLTLQLLDYTTTQLGAQMRTFERDTCSKYQTVELKTEADARARRQGSGNELGSSERRPAALGVFTIKFHYLGDYVSTIRYYGTTDSYSTEIGELAHRIPKQWYPRTDKRSFTGQISQIERRQARLARIRRDIQGSSSGSPTSHASGKFRSQATVDSSYHIAEDQNDVIYLNVEFTFDPDAPEDPYTTDFLPKLKQHILSRLLLKYGFLERDLPPNSWESIVLGDRLYRHKIAKFKYTSYDLREKIDVVHINTPQCNIMLLNGRCTVGSREHPYLYAKVLGIYHANVSFLGTLPDGSKLVPQRIDFLWVRWFDQVQEGSPEFTLDHVNLSPLDVADSIQFVNPMDVLRGVHIIPRFTKGLMKHQDPKSSWIKDEKLWTEYAVNRFADRDLFMRYQYGMSVGHAYMRDDFPVSKIPSIPQDFDFCILPSTKPPPKAPKGKGRAKATEIPPGDHPSEVVSLNIPAPAPTPASAPSAHIQAPNTASSSRQQIRTPSTHQLTNADVDSEDSDREVDGAEDGEEYLDDMDDEEITACEEMYAQELMDEY</sequence>
<keyword evidence="1" id="KW-0479">Metal-binding</keyword>
<evidence type="ECO:0000313" key="5">
    <source>
        <dbReference type="Proteomes" id="UP000521943"/>
    </source>
</evidence>
<name>A0A8H6HBX4_9AGAR</name>
<comment type="caution">
    <text evidence="4">The sequence shown here is derived from an EMBL/GenBank/DDBJ whole genome shotgun (WGS) entry which is preliminary data.</text>
</comment>
<organism evidence="4 5">
    <name type="scientific">Ephemerocybe angulata</name>
    <dbReference type="NCBI Taxonomy" id="980116"/>
    <lineage>
        <taxon>Eukaryota</taxon>
        <taxon>Fungi</taxon>
        <taxon>Dikarya</taxon>
        <taxon>Basidiomycota</taxon>
        <taxon>Agaricomycotina</taxon>
        <taxon>Agaricomycetes</taxon>
        <taxon>Agaricomycetidae</taxon>
        <taxon>Agaricales</taxon>
        <taxon>Agaricineae</taxon>
        <taxon>Psathyrellaceae</taxon>
        <taxon>Ephemerocybe</taxon>
    </lineage>
</organism>